<keyword evidence="3" id="KW-1185">Reference proteome</keyword>
<proteinExistence type="inferred from homology"/>
<feature type="non-terminal residue" evidence="2">
    <location>
        <position position="1"/>
    </location>
</feature>
<dbReference type="PROSITE" id="PS00058">
    <property type="entry name" value="DNA_MISMATCH_REPAIR_1"/>
    <property type="match status" value="1"/>
</dbReference>
<accession>A0AAE0ZE79</accession>
<dbReference type="InterPro" id="IPR014762">
    <property type="entry name" value="DNA_mismatch_repair_CS"/>
</dbReference>
<dbReference type="InterPro" id="IPR038973">
    <property type="entry name" value="MutL/Mlh/Pms-like"/>
</dbReference>
<reference evidence="2" key="1">
    <citation type="journal article" date="2023" name="G3 (Bethesda)">
        <title>A reference genome for the long-term kleptoplast-retaining sea slug Elysia crispata morphotype clarki.</title>
        <authorList>
            <person name="Eastman K.E."/>
            <person name="Pendleton A.L."/>
            <person name="Shaikh M.A."/>
            <person name="Suttiyut T."/>
            <person name="Ogas R."/>
            <person name="Tomko P."/>
            <person name="Gavelis G."/>
            <person name="Widhalm J.R."/>
            <person name="Wisecaver J.H."/>
        </authorList>
    </citation>
    <scope>NUCLEOTIDE SEQUENCE</scope>
    <source>
        <strain evidence="2">ECLA1</strain>
    </source>
</reference>
<dbReference type="EMBL" id="JAWDGP010004162">
    <property type="protein sequence ID" value="KAK3767286.1"/>
    <property type="molecule type" value="Genomic_DNA"/>
</dbReference>
<dbReference type="GO" id="GO:0032389">
    <property type="term" value="C:MutLalpha complex"/>
    <property type="evidence" value="ECO:0007669"/>
    <property type="project" value="TreeGrafter"/>
</dbReference>
<dbReference type="PANTHER" id="PTHR10073:SF54">
    <property type="entry name" value="PMS1 PROTEIN HOMOLOG 1"/>
    <property type="match status" value="1"/>
</dbReference>
<evidence type="ECO:0000313" key="3">
    <source>
        <dbReference type="Proteomes" id="UP001283361"/>
    </source>
</evidence>
<dbReference type="Gene3D" id="3.30.565.10">
    <property type="entry name" value="Histidine kinase-like ATPase, C-terminal domain"/>
    <property type="match status" value="1"/>
</dbReference>
<dbReference type="PANTHER" id="PTHR10073">
    <property type="entry name" value="DNA MISMATCH REPAIR PROTEIN MLH, PMS, MUTL"/>
    <property type="match status" value="1"/>
</dbReference>
<comment type="similarity">
    <text evidence="1">Belongs to the DNA mismatch repair MutL/HexB family.</text>
</comment>
<dbReference type="Proteomes" id="UP001283361">
    <property type="component" value="Unassembled WGS sequence"/>
</dbReference>
<dbReference type="InterPro" id="IPR036890">
    <property type="entry name" value="HATPase_C_sf"/>
</dbReference>
<dbReference type="GO" id="GO:0006298">
    <property type="term" value="P:mismatch repair"/>
    <property type="evidence" value="ECO:0007669"/>
    <property type="project" value="InterPro"/>
</dbReference>
<name>A0AAE0ZE79_9GAST</name>
<feature type="non-terminal residue" evidence="2">
    <location>
        <position position="157"/>
    </location>
</feature>
<dbReference type="GO" id="GO:0016887">
    <property type="term" value="F:ATP hydrolysis activity"/>
    <property type="evidence" value="ECO:0007669"/>
    <property type="project" value="InterPro"/>
</dbReference>
<dbReference type="GO" id="GO:0140664">
    <property type="term" value="F:ATP-dependent DNA damage sensor activity"/>
    <property type="evidence" value="ECO:0007669"/>
    <property type="project" value="InterPro"/>
</dbReference>
<protein>
    <submittedName>
        <fullName evidence="2">Uncharacterized protein</fullName>
    </submittedName>
</protein>
<dbReference type="Pfam" id="PF13589">
    <property type="entry name" value="HATPase_c_3"/>
    <property type="match status" value="1"/>
</dbReference>
<dbReference type="FunFam" id="3.30.565.10:FF:000017">
    <property type="entry name" value="PMS1 homolog 1, mismatch repair system component"/>
    <property type="match status" value="1"/>
</dbReference>
<evidence type="ECO:0000313" key="2">
    <source>
        <dbReference type="EMBL" id="KAK3767286.1"/>
    </source>
</evidence>
<sequence>YHLRFYTNNMAGSQADFQVRELSASTIRLIGSGQVITSVFSVVKELFENSVDASSTNVDIKLDDFGLERIEVCDNGKGVKKSDVPFMTKRHYTSKLSGMESFLTLETYGFRGEALASLCSVSDVTVVTKTKEDDVSTSYLFDEEGNIKSSKHSHLGT</sequence>
<organism evidence="2 3">
    <name type="scientific">Elysia crispata</name>
    <name type="common">lettuce slug</name>
    <dbReference type="NCBI Taxonomy" id="231223"/>
    <lineage>
        <taxon>Eukaryota</taxon>
        <taxon>Metazoa</taxon>
        <taxon>Spiralia</taxon>
        <taxon>Lophotrochozoa</taxon>
        <taxon>Mollusca</taxon>
        <taxon>Gastropoda</taxon>
        <taxon>Heterobranchia</taxon>
        <taxon>Euthyneura</taxon>
        <taxon>Panpulmonata</taxon>
        <taxon>Sacoglossa</taxon>
        <taxon>Placobranchoidea</taxon>
        <taxon>Plakobranchidae</taxon>
        <taxon>Elysia</taxon>
    </lineage>
</organism>
<gene>
    <name evidence="2" type="ORF">RRG08_004847</name>
</gene>
<evidence type="ECO:0000256" key="1">
    <source>
        <dbReference type="ARBA" id="ARBA00006082"/>
    </source>
</evidence>
<dbReference type="AlphaFoldDB" id="A0AAE0ZE79"/>
<comment type="caution">
    <text evidence="2">The sequence shown here is derived from an EMBL/GenBank/DDBJ whole genome shotgun (WGS) entry which is preliminary data.</text>
</comment>
<dbReference type="SUPFAM" id="SSF55874">
    <property type="entry name" value="ATPase domain of HSP90 chaperone/DNA topoisomerase II/histidine kinase"/>
    <property type="match status" value="1"/>
</dbReference>